<sequence length="133" mass="14698">MGNFRFDQDPSILGSVDLARASLPEASVSGWVACEKKHCETSALKSRECSNQRLDLDPELRDLYRRVIPSPQELAAKVNLLEICCYLVLLHQVHVLSVIHSSGWINTFPATNQASIALMLVRSAALTTPVQKP</sequence>
<gene>
    <name evidence="1" type="ORF">RRG08_020151</name>
</gene>
<evidence type="ECO:0000313" key="1">
    <source>
        <dbReference type="EMBL" id="KAK3698967.1"/>
    </source>
</evidence>
<organism evidence="1 2">
    <name type="scientific">Elysia crispata</name>
    <name type="common">lettuce slug</name>
    <dbReference type="NCBI Taxonomy" id="231223"/>
    <lineage>
        <taxon>Eukaryota</taxon>
        <taxon>Metazoa</taxon>
        <taxon>Spiralia</taxon>
        <taxon>Lophotrochozoa</taxon>
        <taxon>Mollusca</taxon>
        <taxon>Gastropoda</taxon>
        <taxon>Heterobranchia</taxon>
        <taxon>Euthyneura</taxon>
        <taxon>Panpulmonata</taxon>
        <taxon>Sacoglossa</taxon>
        <taxon>Placobranchoidea</taxon>
        <taxon>Plakobranchidae</taxon>
        <taxon>Elysia</taxon>
    </lineage>
</organism>
<dbReference type="AlphaFoldDB" id="A0AAE1CJI9"/>
<accession>A0AAE1CJI9</accession>
<evidence type="ECO:0000313" key="2">
    <source>
        <dbReference type="Proteomes" id="UP001283361"/>
    </source>
</evidence>
<reference evidence="1" key="1">
    <citation type="journal article" date="2023" name="G3 (Bethesda)">
        <title>A reference genome for the long-term kleptoplast-retaining sea slug Elysia crispata morphotype clarki.</title>
        <authorList>
            <person name="Eastman K.E."/>
            <person name="Pendleton A.L."/>
            <person name="Shaikh M.A."/>
            <person name="Suttiyut T."/>
            <person name="Ogas R."/>
            <person name="Tomko P."/>
            <person name="Gavelis G."/>
            <person name="Widhalm J.R."/>
            <person name="Wisecaver J.H."/>
        </authorList>
    </citation>
    <scope>NUCLEOTIDE SEQUENCE</scope>
    <source>
        <strain evidence="1">ECLA1</strain>
    </source>
</reference>
<dbReference type="Proteomes" id="UP001283361">
    <property type="component" value="Unassembled WGS sequence"/>
</dbReference>
<proteinExistence type="predicted"/>
<dbReference type="EMBL" id="JAWDGP010007960">
    <property type="protein sequence ID" value="KAK3698967.1"/>
    <property type="molecule type" value="Genomic_DNA"/>
</dbReference>
<protein>
    <submittedName>
        <fullName evidence="1">Uncharacterized protein</fullName>
    </submittedName>
</protein>
<comment type="caution">
    <text evidence="1">The sequence shown here is derived from an EMBL/GenBank/DDBJ whole genome shotgun (WGS) entry which is preliminary data.</text>
</comment>
<keyword evidence="2" id="KW-1185">Reference proteome</keyword>
<name>A0AAE1CJI9_9GAST</name>